<keyword evidence="1" id="KW-0472">Membrane</keyword>
<name>A0A846U8L8_9MOLU</name>
<evidence type="ECO:0000256" key="1">
    <source>
        <dbReference type="SAM" id="Phobius"/>
    </source>
</evidence>
<comment type="caution">
    <text evidence="2">The sequence shown here is derived from an EMBL/GenBank/DDBJ whole genome shotgun (WGS) entry which is preliminary data.</text>
</comment>
<accession>A0A846U8L8</accession>
<dbReference type="EMBL" id="JAAVVK010000001">
    <property type="protein sequence ID" value="NKE38223.1"/>
    <property type="molecule type" value="Genomic_DNA"/>
</dbReference>
<feature type="transmembrane region" description="Helical" evidence="1">
    <location>
        <begin position="87"/>
        <end position="107"/>
    </location>
</feature>
<organism evidence="2 3">
    <name type="scientific">Spiroplasma platyhelix PALS-1</name>
    <dbReference type="NCBI Taxonomy" id="1276218"/>
    <lineage>
        <taxon>Bacteria</taxon>
        <taxon>Bacillati</taxon>
        <taxon>Mycoplasmatota</taxon>
        <taxon>Mollicutes</taxon>
        <taxon>Entomoplasmatales</taxon>
        <taxon>Spiroplasmataceae</taxon>
        <taxon>Spiroplasma</taxon>
    </lineage>
</organism>
<keyword evidence="1" id="KW-0812">Transmembrane</keyword>
<dbReference type="Proteomes" id="UP000584587">
    <property type="component" value="Unassembled WGS sequence"/>
</dbReference>
<dbReference type="AlphaFoldDB" id="A0A846U8L8"/>
<dbReference type="RefSeq" id="WP_168104701.1">
    <property type="nucleotide sequence ID" value="NZ_CP051215.1"/>
</dbReference>
<proteinExistence type="predicted"/>
<feature type="transmembrane region" description="Helical" evidence="1">
    <location>
        <begin position="119"/>
        <end position="142"/>
    </location>
</feature>
<gene>
    <name evidence="2" type="ORF">HER12_00435</name>
</gene>
<evidence type="ECO:0000313" key="2">
    <source>
        <dbReference type="EMBL" id="NKE38223.1"/>
    </source>
</evidence>
<reference evidence="2 3" key="1">
    <citation type="submission" date="2020-04" db="EMBL/GenBank/DDBJ databases">
        <title>Complete genome sequence of Spiroplasma platyhelix ATCC 51748, an insect isolate.</title>
        <authorList>
            <person name="Green E.A."/>
            <person name="Klassen J.L."/>
        </authorList>
    </citation>
    <scope>NUCLEOTIDE SEQUENCE [LARGE SCALE GENOMIC DNA]</scope>
    <source>
        <strain evidence="2 3">PALS-1</strain>
    </source>
</reference>
<sequence>MEKNQKDYQKINPILRWIMILSLIVVFFTLLISWLLWFLFYRNVIDSILVSFSFLAFSIIILIFAGLALFFALPLIVLKRKTIANNIFSLLSFVLALILASVSLLLYHNLEINNFLVVVIPWIIIIIATTFLFVSSGVNLIIVTDDSNKIEKISILMKKELNNQNLENNNKQDIKSVATDAINNKQKIKTETLNELAPFDAEQEEDITFADITIVKEQTDFWSKKSENNTTEKVVDEEQKWTEKQIKEVWEKGEIIPGVNKDLYRKDYAGAWMFFSAFLAESDQNNFDIRSYSWTIANHNPTSQEKINDIANLMPMNLINAMAKGQNYPKWKTKISSWGNENIIKEQIWSD</sequence>
<keyword evidence="3" id="KW-1185">Reference proteome</keyword>
<evidence type="ECO:0000313" key="3">
    <source>
        <dbReference type="Proteomes" id="UP000584587"/>
    </source>
</evidence>
<feature type="transmembrane region" description="Helical" evidence="1">
    <location>
        <begin position="52"/>
        <end position="75"/>
    </location>
</feature>
<keyword evidence="1" id="KW-1133">Transmembrane helix</keyword>
<feature type="transmembrane region" description="Helical" evidence="1">
    <location>
        <begin position="20"/>
        <end position="40"/>
    </location>
</feature>
<protein>
    <submittedName>
        <fullName evidence="2">Uncharacterized protein</fullName>
    </submittedName>
</protein>